<dbReference type="GO" id="GO:0005886">
    <property type="term" value="C:plasma membrane"/>
    <property type="evidence" value="ECO:0007669"/>
    <property type="project" value="UniProtKB-SubCell"/>
</dbReference>
<accession>B1HPS8</accession>
<dbReference type="SUPFAM" id="SSF55785">
    <property type="entry name" value="PYP-like sensor domain (PAS domain)"/>
    <property type="match status" value="1"/>
</dbReference>
<dbReference type="Gene3D" id="3.30.565.10">
    <property type="entry name" value="Histidine kinase-like ATPase, C-terminal domain"/>
    <property type="match status" value="1"/>
</dbReference>
<keyword evidence="5" id="KW-0597">Phosphoprotein</keyword>
<dbReference type="InterPro" id="IPR016120">
    <property type="entry name" value="Sig_transdc_His_kin_SpoOB"/>
</dbReference>
<dbReference type="KEGG" id="lsp:Bsph_1372"/>
<comment type="subcellular location">
    <subcellularLocation>
        <location evidence="2">Cell membrane</location>
        <topology evidence="2">Multi-pass membrane protein</topology>
    </subcellularLocation>
</comment>
<gene>
    <name evidence="16" type="ordered locus">Bsph_1372</name>
</gene>
<dbReference type="Proteomes" id="UP000002164">
    <property type="component" value="Chromosome"/>
</dbReference>
<feature type="transmembrane region" description="Helical" evidence="14">
    <location>
        <begin position="94"/>
        <end position="113"/>
    </location>
</feature>
<dbReference type="EnsemblBacteria" id="ACA38980">
    <property type="protein sequence ID" value="ACA38980"/>
    <property type="gene ID" value="Bsph_1372"/>
</dbReference>
<dbReference type="SMART" id="SM00387">
    <property type="entry name" value="HATPase_c"/>
    <property type="match status" value="1"/>
</dbReference>
<dbReference type="InterPro" id="IPR005467">
    <property type="entry name" value="His_kinase_dom"/>
</dbReference>
<protein>
    <recommendedName>
        <fullName evidence="3">histidine kinase</fullName>
        <ecNumber evidence="3">2.7.13.3</ecNumber>
    </recommendedName>
</protein>
<evidence type="ECO:0000256" key="14">
    <source>
        <dbReference type="SAM" id="Phobius"/>
    </source>
</evidence>
<evidence type="ECO:0000256" key="12">
    <source>
        <dbReference type="ARBA" id="ARBA00023012"/>
    </source>
</evidence>
<dbReference type="PROSITE" id="PS50109">
    <property type="entry name" value="HIS_KIN"/>
    <property type="match status" value="1"/>
</dbReference>
<evidence type="ECO:0000256" key="5">
    <source>
        <dbReference type="ARBA" id="ARBA00022553"/>
    </source>
</evidence>
<keyword evidence="13 14" id="KW-0472">Membrane</keyword>
<dbReference type="Pfam" id="PF02518">
    <property type="entry name" value="HATPase_c"/>
    <property type="match status" value="1"/>
</dbReference>
<proteinExistence type="predicted"/>
<dbReference type="InterPro" id="IPR035965">
    <property type="entry name" value="PAS-like_dom_sf"/>
</dbReference>
<keyword evidence="10" id="KW-0067">ATP-binding</keyword>
<dbReference type="GO" id="GO:0005524">
    <property type="term" value="F:ATP binding"/>
    <property type="evidence" value="ECO:0007669"/>
    <property type="project" value="UniProtKB-KW"/>
</dbReference>
<evidence type="ECO:0000313" key="17">
    <source>
        <dbReference type="Proteomes" id="UP000002164"/>
    </source>
</evidence>
<evidence type="ECO:0000256" key="1">
    <source>
        <dbReference type="ARBA" id="ARBA00000085"/>
    </source>
</evidence>
<keyword evidence="8" id="KW-0547">Nucleotide-binding</keyword>
<sequence>MVAAKATYVVIGDKNGIRYTHPLADRIGKSMVGDDNDRALINGESYISIADGSMGQSIRGKAPIFDTNGAILGVVSIGYLTSELDNLYFLYLDNIFYTIIIALTIGIIGSIILSRNIKKQIFNLEPNEIANLLTEKNTLIESVREAIITINDKGKITTLNNAAANILNLPDSASIIGHNIKQHIPNTHLLNVLMNGEKQLDKLMIINGDEIIVNRVPMRVNGKIVGAVASFRLQSEIEQMAIELSQVKQYTEALRAQTHEFNNILYTISGLIQLNASDEALTIIHNEVQGHSSLTQFITNRVKDPFLNGLIIGFFNRARELKIQLIFDEDSYLETFPENIEKGLIISIMGNLLTNAFEEVERNKEQQPIVRLFIFDNGEEIIFEVEDSGNGIAQEKLDVLFSENISTKDRKHRGYGLKKVISSIHDLNGTLALGEGDLGGALFIISISKRGTINND</sequence>
<evidence type="ECO:0000256" key="7">
    <source>
        <dbReference type="ARBA" id="ARBA00022692"/>
    </source>
</evidence>
<evidence type="ECO:0000256" key="9">
    <source>
        <dbReference type="ARBA" id="ARBA00022777"/>
    </source>
</evidence>
<evidence type="ECO:0000259" key="15">
    <source>
        <dbReference type="PROSITE" id="PS50109"/>
    </source>
</evidence>
<keyword evidence="12" id="KW-0902">Two-component regulatory system</keyword>
<dbReference type="EMBL" id="CP000817">
    <property type="protein sequence ID" value="ACA38980.1"/>
    <property type="molecule type" value="Genomic_DNA"/>
</dbReference>
<evidence type="ECO:0000256" key="4">
    <source>
        <dbReference type="ARBA" id="ARBA00022475"/>
    </source>
</evidence>
<dbReference type="FunFam" id="3.30.450.20:FF:000018">
    <property type="entry name" value="Sensor histidine kinase DcuS"/>
    <property type="match status" value="1"/>
</dbReference>
<evidence type="ECO:0000256" key="10">
    <source>
        <dbReference type="ARBA" id="ARBA00022840"/>
    </source>
</evidence>
<dbReference type="HOGENOM" id="CLU_020211_11_2_9"/>
<evidence type="ECO:0000256" key="6">
    <source>
        <dbReference type="ARBA" id="ARBA00022679"/>
    </source>
</evidence>
<evidence type="ECO:0000313" key="16">
    <source>
        <dbReference type="EMBL" id="ACA38980.1"/>
    </source>
</evidence>
<dbReference type="AlphaFoldDB" id="B1HPS8"/>
<dbReference type="SUPFAM" id="SSF55890">
    <property type="entry name" value="Sporulation response regulatory protein Spo0B"/>
    <property type="match status" value="1"/>
</dbReference>
<keyword evidence="11 14" id="KW-1133">Transmembrane helix</keyword>
<dbReference type="GO" id="GO:0000155">
    <property type="term" value="F:phosphorelay sensor kinase activity"/>
    <property type="evidence" value="ECO:0007669"/>
    <property type="project" value="InterPro"/>
</dbReference>
<dbReference type="Gene3D" id="3.30.450.20">
    <property type="entry name" value="PAS domain"/>
    <property type="match status" value="2"/>
</dbReference>
<dbReference type="InterPro" id="IPR033463">
    <property type="entry name" value="sCache_3"/>
</dbReference>
<evidence type="ECO:0000256" key="11">
    <source>
        <dbReference type="ARBA" id="ARBA00022989"/>
    </source>
</evidence>
<organism evidence="16 17">
    <name type="scientific">Lysinibacillus sphaericus (strain C3-41)</name>
    <dbReference type="NCBI Taxonomy" id="444177"/>
    <lineage>
        <taxon>Bacteria</taxon>
        <taxon>Bacillati</taxon>
        <taxon>Bacillota</taxon>
        <taxon>Bacilli</taxon>
        <taxon>Bacillales</taxon>
        <taxon>Bacillaceae</taxon>
        <taxon>Lysinibacillus</taxon>
    </lineage>
</organism>
<reference evidence="16 17" key="1">
    <citation type="journal article" date="2008" name="J. Bacteriol.">
        <title>Complete genome sequence of the mosquitocidal bacterium Bacillus sphaericus C3-41 and comparison with those of closely related Bacillus species.</title>
        <authorList>
            <person name="Hu X."/>
            <person name="Fan W."/>
            <person name="Han B."/>
            <person name="Liu H."/>
            <person name="Zheng D."/>
            <person name="Li Q."/>
            <person name="Dong W."/>
            <person name="Yan J."/>
            <person name="Gao M."/>
            <person name="Berry C."/>
            <person name="Yuan Z."/>
        </authorList>
    </citation>
    <scope>NUCLEOTIDE SEQUENCE [LARGE SCALE GENOMIC DNA]</scope>
    <source>
        <strain evidence="16 17">C3-41</strain>
    </source>
</reference>
<keyword evidence="9 16" id="KW-0418">Kinase</keyword>
<dbReference type="SUPFAM" id="SSF55874">
    <property type="entry name" value="ATPase domain of HSP90 chaperone/DNA topoisomerase II/histidine kinase"/>
    <property type="match status" value="1"/>
</dbReference>
<feature type="domain" description="Histidine kinase" evidence="15">
    <location>
        <begin position="256"/>
        <end position="451"/>
    </location>
</feature>
<dbReference type="InterPro" id="IPR039506">
    <property type="entry name" value="SPOB_a"/>
</dbReference>
<dbReference type="InterPro" id="IPR029151">
    <property type="entry name" value="Sensor-like_sf"/>
</dbReference>
<comment type="catalytic activity">
    <reaction evidence="1">
        <text>ATP + protein L-histidine = ADP + protein N-phospho-L-histidine.</text>
        <dbReference type="EC" id="2.7.13.3"/>
    </reaction>
</comment>
<evidence type="ECO:0000256" key="2">
    <source>
        <dbReference type="ARBA" id="ARBA00004651"/>
    </source>
</evidence>
<dbReference type="PANTHER" id="PTHR43547:SF3">
    <property type="entry name" value="SENSOR PROTEIN CITS"/>
    <property type="match status" value="1"/>
</dbReference>
<dbReference type="SUPFAM" id="SSF103190">
    <property type="entry name" value="Sensory domain-like"/>
    <property type="match status" value="1"/>
</dbReference>
<dbReference type="Pfam" id="PF17203">
    <property type="entry name" value="sCache_3_2"/>
    <property type="match status" value="1"/>
</dbReference>
<dbReference type="PANTHER" id="PTHR43547">
    <property type="entry name" value="TWO-COMPONENT HISTIDINE KINASE"/>
    <property type="match status" value="1"/>
</dbReference>
<dbReference type="InterPro" id="IPR036890">
    <property type="entry name" value="HATPase_C_sf"/>
</dbReference>
<evidence type="ECO:0000256" key="13">
    <source>
        <dbReference type="ARBA" id="ARBA00023136"/>
    </source>
</evidence>
<evidence type="ECO:0000256" key="3">
    <source>
        <dbReference type="ARBA" id="ARBA00012438"/>
    </source>
</evidence>
<evidence type="ECO:0000256" key="8">
    <source>
        <dbReference type="ARBA" id="ARBA00022741"/>
    </source>
</evidence>
<dbReference type="Gene3D" id="1.10.287.130">
    <property type="match status" value="1"/>
</dbReference>
<name>B1HPS8_LYSSC</name>
<dbReference type="InterPro" id="IPR003594">
    <property type="entry name" value="HATPase_dom"/>
</dbReference>
<keyword evidence="4" id="KW-1003">Cell membrane</keyword>
<dbReference type="Pfam" id="PF14689">
    <property type="entry name" value="SPOB_a"/>
    <property type="match status" value="1"/>
</dbReference>
<dbReference type="EC" id="2.7.13.3" evidence="3"/>
<keyword evidence="6 16" id="KW-0808">Transferase</keyword>
<keyword evidence="7 14" id="KW-0812">Transmembrane</keyword>